<dbReference type="Pfam" id="PF00994">
    <property type="entry name" value="MoCF_biosynth"/>
    <property type="match status" value="1"/>
</dbReference>
<keyword evidence="6" id="KW-0808">Transferase</keyword>
<dbReference type="InterPro" id="IPR001453">
    <property type="entry name" value="MoaB/Mog_dom"/>
</dbReference>
<proteinExistence type="inferred from homology"/>
<accession>A0ABW6CMW0</accession>
<comment type="similarity">
    <text evidence="3 6">Belongs to the MoeA family.</text>
</comment>
<feature type="domain" description="MoaB/Mog" evidence="7">
    <location>
        <begin position="175"/>
        <end position="314"/>
    </location>
</feature>
<dbReference type="SUPFAM" id="SSF63867">
    <property type="entry name" value="MoeA C-terminal domain-like"/>
    <property type="match status" value="1"/>
</dbReference>
<evidence type="ECO:0000256" key="2">
    <source>
        <dbReference type="ARBA" id="ARBA00005046"/>
    </source>
</evidence>
<dbReference type="PANTHER" id="PTHR10192:SF5">
    <property type="entry name" value="GEPHYRIN"/>
    <property type="match status" value="1"/>
</dbReference>
<evidence type="ECO:0000313" key="8">
    <source>
        <dbReference type="EMBL" id="MFD3263456.1"/>
    </source>
</evidence>
<dbReference type="Proteomes" id="UP001598130">
    <property type="component" value="Unassembled WGS sequence"/>
</dbReference>
<organism evidence="8 9">
    <name type="scientific">Phenylobacterium ferrooxidans</name>
    <dbReference type="NCBI Taxonomy" id="2982689"/>
    <lineage>
        <taxon>Bacteria</taxon>
        <taxon>Pseudomonadati</taxon>
        <taxon>Pseudomonadota</taxon>
        <taxon>Alphaproteobacteria</taxon>
        <taxon>Caulobacterales</taxon>
        <taxon>Caulobacteraceae</taxon>
        <taxon>Phenylobacterium</taxon>
    </lineage>
</organism>
<evidence type="ECO:0000256" key="3">
    <source>
        <dbReference type="ARBA" id="ARBA00010763"/>
    </source>
</evidence>
<dbReference type="Gene3D" id="3.90.105.10">
    <property type="entry name" value="Molybdopterin biosynthesis moea protein, domain 2"/>
    <property type="match status" value="1"/>
</dbReference>
<dbReference type="Gene3D" id="3.40.980.10">
    <property type="entry name" value="MoaB/Mog-like domain"/>
    <property type="match status" value="1"/>
</dbReference>
<comment type="pathway">
    <text evidence="2 6">Cofactor biosynthesis; molybdopterin biosynthesis.</text>
</comment>
<dbReference type="InterPro" id="IPR036425">
    <property type="entry name" value="MoaB/Mog-like_dom_sf"/>
</dbReference>
<comment type="caution">
    <text evidence="8">The sequence shown here is derived from an EMBL/GenBank/DDBJ whole genome shotgun (WGS) entry which is preliminary data.</text>
</comment>
<dbReference type="InterPro" id="IPR036688">
    <property type="entry name" value="MoeA_C_domain_IV_sf"/>
</dbReference>
<comment type="cofactor">
    <cofactor evidence="6">
        <name>Mg(2+)</name>
        <dbReference type="ChEBI" id="CHEBI:18420"/>
    </cofactor>
</comment>
<keyword evidence="6" id="KW-0479">Metal-binding</keyword>
<dbReference type="InterPro" id="IPR038987">
    <property type="entry name" value="MoeA-like"/>
</dbReference>
<protein>
    <recommendedName>
        <fullName evidence="6">Molybdopterin molybdenumtransferase</fullName>
        <ecNumber evidence="6">2.10.1.1</ecNumber>
    </recommendedName>
</protein>
<dbReference type="Pfam" id="PF03453">
    <property type="entry name" value="MoeA_N"/>
    <property type="match status" value="1"/>
</dbReference>
<keyword evidence="4 6" id="KW-0501">Molybdenum cofactor biosynthesis</keyword>
<keyword evidence="6" id="KW-0500">Molybdenum</keyword>
<keyword evidence="9" id="KW-1185">Reference proteome</keyword>
<reference evidence="8 9" key="1">
    <citation type="submission" date="2022-09" db="EMBL/GenBank/DDBJ databases">
        <title>New species of Phenylobacterium.</title>
        <authorList>
            <person name="Mieszkin S."/>
        </authorList>
    </citation>
    <scope>NUCLEOTIDE SEQUENCE [LARGE SCALE GENOMIC DNA]</scope>
    <source>
        <strain evidence="8 9">HK31-G</strain>
    </source>
</reference>
<keyword evidence="6" id="KW-0460">Magnesium</keyword>
<dbReference type="Gene3D" id="2.40.340.10">
    <property type="entry name" value="MoeA, C-terminal, domain IV"/>
    <property type="match status" value="1"/>
</dbReference>
<dbReference type="EMBL" id="JAOTJD010000007">
    <property type="protein sequence ID" value="MFD3263456.1"/>
    <property type="molecule type" value="Genomic_DNA"/>
</dbReference>
<dbReference type="InterPro" id="IPR005111">
    <property type="entry name" value="MoeA_C_domain_IV"/>
</dbReference>
<dbReference type="Gene3D" id="2.170.190.11">
    <property type="entry name" value="Molybdopterin biosynthesis moea protein, domain 3"/>
    <property type="match status" value="1"/>
</dbReference>
<gene>
    <name evidence="8" type="ORF">OCL97_05670</name>
</gene>
<evidence type="ECO:0000256" key="1">
    <source>
        <dbReference type="ARBA" id="ARBA00002901"/>
    </source>
</evidence>
<evidence type="ECO:0000259" key="7">
    <source>
        <dbReference type="SMART" id="SM00852"/>
    </source>
</evidence>
<name>A0ABW6CMW0_9CAUL</name>
<dbReference type="RefSeq" id="WP_377368386.1">
    <property type="nucleotide sequence ID" value="NZ_JAOTJD010000007.1"/>
</dbReference>
<evidence type="ECO:0000256" key="4">
    <source>
        <dbReference type="ARBA" id="ARBA00023150"/>
    </source>
</evidence>
<evidence type="ECO:0000313" key="9">
    <source>
        <dbReference type="Proteomes" id="UP001598130"/>
    </source>
</evidence>
<comment type="function">
    <text evidence="1 6">Catalyzes the insertion of molybdate into adenylated molybdopterin with the concomitant release of AMP.</text>
</comment>
<dbReference type="InterPro" id="IPR005110">
    <property type="entry name" value="MoeA_linker/N"/>
</dbReference>
<dbReference type="SUPFAM" id="SSF63882">
    <property type="entry name" value="MoeA N-terminal region -like"/>
    <property type="match status" value="1"/>
</dbReference>
<dbReference type="SUPFAM" id="SSF53218">
    <property type="entry name" value="Molybdenum cofactor biosynthesis proteins"/>
    <property type="match status" value="1"/>
</dbReference>
<dbReference type="Pfam" id="PF03454">
    <property type="entry name" value="MoeA_C"/>
    <property type="match status" value="1"/>
</dbReference>
<comment type="catalytic activity">
    <reaction evidence="5">
        <text>adenylyl-molybdopterin + molybdate = Mo-molybdopterin + AMP + H(+)</text>
        <dbReference type="Rhea" id="RHEA:35047"/>
        <dbReference type="ChEBI" id="CHEBI:15378"/>
        <dbReference type="ChEBI" id="CHEBI:36264"/>
        <dbReference type="ChEBI" id="CHEBI:62727"/>
        <dbReference type="ChEBI" id="CHEBI:71302"/>
        <dbReference type="ChEBI" id="CHEBI:456215"/>
        <dbReference type="EC" id="2.10.1.1"/>
    </reaction>
</comment>
<dbReference type="PANTHER" id="PTHR10192">
    <property type="entry name" value="MOLYBDOPTERIN BIOSYNTHESIS PROTEIN"/>
    <property type="match status" value="1"/>
</dbReference>
<dbReference type="EC" id="2.10.1.1" evidence="6"/>
<dbReference type="SMART" id="SM00852">
    <property type="entry name" value="MoCF_biosynth"/>
    <property type="match status" value="1"/>
</dbReference>
<dbReference type="InterPro" id="IPR036135">
    <property type="entry name" value="MoeA_linker/N_sf"/>
</dbReference>
<evidence type="ECO:0000256" key="6">
    <source>
        <dbReference type="RuleBase" id="RU365090"/>
    </source>
</evidence>
<evidence type="ECO:0000256" key="5">
    <source>
        <dbReference type="ARBA" id="ARBA00047317"/>
    </source>
</evidence>
<dbReference type="CDD" id="cd00887">
    <property type="entry name" value="MoeA"/>
    <property type="match status" value="1"/>
</dbReference>
<sequence>MISFDAAAALVSGLARPLATERVGLDQADGRVLAVPLVARGASPAVAVSAMDGYAVREADLSHGSVSLPVVGVAYAGQGFGQPLAPGACVRIYTGAPAPAGADRVVVQEAVRDEGGVAYFAEAPCGGRHVRAAGCDFRAGDELLAAGLRLTPQRLIAAAAADQSELAVVARPRVMILSTGDELHEPGQGPGGGASIPESVSFGLAALVRAWGGEVIGRRRLGDDLSLLQAAAGEALQAADLVVVTGGASVGQRDYAKVMFAPFGLDCVFAKVAIKPGKPVWLGRAGGKLVVGLPGNPTAALVTARLLLAPLVAGLGGQAPDRALAWRRAPLTQALEACGDRETFVRGQRLAAGVAPLSDQDSSSQRALALADVLIRRRPGDLAAAIGDRVEVLEF</sequence>